<evidence type="ECO:0000313" key="3">
    <source>
        <dbReference type="Proteomes" id="UP000245762"/>
    </source>
</evidence>
<sequence>MFQKLFKYITPLRIIGVWLSILAIQNYINSERLTEQGYEPGLGGLGFMVLGGLAILAFALDLILSWTLNQKWNWLTQIILILIFVVAIYKI</sequence>
<organism evidence="2 3">
    <name type="scientific">Flagellimonas aquimarina</name>
    <dbReference type="NCBI Taxonomy" id="2201895"/>
    <lineage>
        <taxon>Bacteria</taxon>
        <taxon>Pseudomonadati</taxon>
        <taxon>Bacteroidota</taxon>
        <taxon>Flavobacteriia</taxon>
        <taxon>Flavobacteriales</taxon>
        <taxon>Flavobacteriaceae</taxon>
        <taxon>Flagellimonas</taxon>
    </lineage>
</organism>
<keyword evidence="1" id="KW-1133">Transmembrane helix</keyword>
<protein>
    <submittedName>
        <fullName evidence="2">Uncharacterized protein</fullName>
    </submittedName>
</protein>
<name>A0A316L093_9FLAO</name>
<dbReference type="AlphaFoldDB" id="A0A316L093"/>
<reference evidence="2 3" key="1">
    <citation type="submission" date="2018-05" db="EMBL/GenBank/DDBJ databases">
        <title>Complete genome sequence of Flagellimonas aquimarina ECD12 isolated from seaweed Ecklonia cava.</title>
        <authorList>
            <person name="Choi S."/>
            <person name="Seong C."/>
        </authorList>
    </citation>
    <scope>NUCLEOTIDE SEQUENCE [LARGE SCALE GENOMIC DNA]</scope>
    <source>
        <strain evidence="2 3">ECD12</strain>
    </source>
</reference>
<accession>A0A316L093</accession>
<proteinExistence type="predicted"/>
<feature type="transmembrane region" description="Helical" evidence="1">
    <location>
        <begin position="40"/>
        <end position="60"/>
    </location>
</feature>
<dbReference type="RefSeq" id="WP_109662868.1">
    <property type="nucleotide sequence ID" value="NZ_QGEG01000002.1"/>
</dbReference>
<dbReference type="EMBL" id="QGEG01000002">
    <property type="protein sequence ID" value="PWL38718.1"/>
    <property type="molecule type" value="Genomic_DNA"/>
</dbReference>
<evidence type="ECO:0000256" key="1">
    <source>
        <dbReference type="SAM" id="Phobius"/>
    </source>
</evidence>
<comment type="caution">
    <text evidence="2">The sequence shown here is derived from an EMBL/GenBank/DDBJ whole genome shotgun (WGS) entry which is preliminary data.</text>
</comment>
<dbReference type="Proteomes" id="UP000245762">
    <property type="component" value="Unassembled WGS sequence"/>
</dbReference>
<feature type="transmembrane region" description="Helical" evidence="1">
    <location>
        <begin position="12"/>
        <end position="28"/>
    </location>
</feature>
<feature type="transmembrane region" description="Helical" evidence="1">
    <location>
        <begin position="72"/>
        <end position="89"/>
    </location>
</feature>
<keyword evidence="1" id="KW-0472">Membrane</keyword>
<evidence type="ECO:0000313" key="2">
    <source>
        <dbReference type="EMBL" id="PWL38718.1"/>
    </source>
</evidence>
<keyword evidence="1" id="KW-0812">Transmembrane</keyword>
<gene>
    <name evidence="2" type="ORF">DKG77_10750</name>
</gene>
<keyword evidence="3" id="KW-1185">Reference proteome</keyword>